<organism evidence="2 3">
    <name type="scientific">Halorussus aquaticus</name>
    <dbReference type="NCBI Taxonomy" id="2953748"/>
    <lineage>
        <taxon>Archaea</taxon>
        <taxon>Methanobacteriati</taxon>
        <taxon>Methanobacteriota</taxon>
        <taxon>Stenosarchaea group</taxon>
        <taxon>Halobacteria</taxon>
        <taxon>Halobacteriales</taxon>
        <taxon>Haladaptataceae</taxon>
        <taxon>Halorussus</taxon>
    </lineage>
</organism>
<feature type="transmembrane region" description="Helical" evidence="1">
    <location>
        <begin position="60"/>
        <end position="82"/>
    </location>
</feature>
<dbReference type="AlphaFoldDB" id="A0ABD5Q4A4"/>
<evidence type="ECO:0000313" key="3">
    <source>
        <dbReference type="Proteomes" id="UP001595945"/>
    </source>
</evidence>
<sequence>MTISLTAHDVRLSDLTAFALLVLTLAVGIAFYGDLPGRMVMGWHVGLDGAVRLTRAPRPVATFAVPAVATGAYVVVRAVALLPGVRDEVRAARFVYDVAVNLLLVALCASQVAVVAANL</sequence>
<accession>A0ABD5Q4A4</accession>
<evidence type="ECO:0000256" key="1">
    <source>
        <dbReference type="SAM" id="Phobius"/>
    </source>
</evidence>
<name>A0ABD5Q4A4_9EURY</name>
<feature type="transmembrane region" description="Helical" evidence="1">
    <location>
        <begin position="12"/>
        <end position="33"/>
    </location>
</feature>
<dbReference type="EMBL" id="JBHSHT010000002">
    <property type="protein sequence ID" value="MFC4825572.1"/>
    <property type="molecule type" value="Genomic_DNA"/>
</dbReference>
<keyword evidence="1" id="KW-0812">Transmembrane</keyword>
<keyword evidence="3" id="KW-1185">Reference proteome</keyword>
<feature type="transmembrane region" description="Helical" evidence="1">
    <location>
        <begin position="94"/>
        <end position="117"/>
    </location>
</feature>
<proteinExistence type="predicted"/>
<keyword evidence="1" id="KW-0472">Membrane</keyword>
<evidence type="ECO:0000313" key="2">
    <source>
        <dbReference type="EMBL" id="MFC4825572.1"/>
    </source>
</evidence>
<protein>
    <recommendedName>
        <fullName evidence="4">DUF1648 domain-containing protein</fullName>
    </recommendedName>
</protein>
<reference evidence="2 3" key="1">
    <citation type="journal article" date="2019" name="Int. J. Syst. Evol. Microbiol.">
        <title>The Global Catalogue of Microorganisms (GCM) 10K type strain sequencing project: providing services to taxonomists for standard genome sequencing and annotation.</title>
        <authorList>
            <consortium name="The Broad Institute Genomics Platform"/>
            <consortium name="The Broad Institute Genome Sequencing Center for Infectious Disease"/>
            <person name="Wu L."/>
            <person name="Ma J."/>
        </authorList>
    </citation>
    <scope>NUCLEOTIDE SEQUENCE [LARGE SCALE GENOMIC DNA]</scope>
    <source>
        <strain evidence="2 3">XZYJ18</strain>
    </source>
</reference>
<dbReference type="Proteomes" id="UP001595945">
    <property type="component" value="Unassembled WGS sequence"/>
</dbReference>
<evidence type="ECO:0008006" key="4">
    <source>
        <dbReference type="Google" id="ProtNLM"/>
    </source>
</evidence>
<dbReference type="GeneID" id="73043708"/>
<gene>
    <name evidence="2" type="ORF">ACFO9K_15030</name>
</gene>
<comment type="caution">
    <text evidence="2">The sequence shown here is derived from an EMBL/GenBank/DDBJ whole genome shotgun (WGS) entry which is preliminary data.</text>
</comment>
<keyword evidence="1" id="KW-1133">Transmembrane helix</keyword>
<dbReference type="RefSeq" id="WP_254268777.1">
    <property type="nucleotide sequence ID" value="NZ_CP100400.1"/>
</dbReference>